<dbReference type="GO" id="GO:0050660">
    <property type="term" value="F:flavin adenine dinucleotide binding"/>
    <property type="evidence" value="ECO:0007669"/>
    <property type="project" value="InterPro"/>
</dbReference>
<gene>
    <name evidence="5" type="ORF">E2C06_22700</name>
</gene>
<sequence length="393" mass="41559">MDHPIVAPGAAADPPGRAEALAEAIAAAAAEIEATRRIPPTLVEALHRSRLFRMLLPRSAGGDEVHPATYLLAIEAAARQDASVAWNLFVANSTVLIAAYLDPAVARTIFADPRSVLAWGPPNETIADAVPGGYRVSGRFDFASGCRLASWMGVHCRVREADGGLRQNHLGRPAIRTLIFPAAEARLLDNWNPIGLRGTASDSYTVGDVFVPEAFSSTREDPSLRREPGPLYAFTQQGLYAVGVAGVALGTGGAMLQQFVALAMTKAPRGQALLAEDALVQSEVARATAKLGAARAWLLSMLGEMHDAAEAGAALPVAERARLRLGCAQAIQASVEVADFAYKAAGVDAIFPGSPFERRFRDIHTLSQQIQSRAAHFTAVGQVMLGRAPVGFL</sequence>
<comment type="caution">
    <text evidence="5">The sequence shown here is derived from an EMBL/GenBank/DDBJ whole genome shotgun (WGS) entry which is preliminary data.</text>
</comment>
<dbReference type="PANTHER" id="PTHR48083">
    <property type="entry name" value="MEDIUM-CHAIN SPECIFIC ACYL-COA DEHYDROGENASE, MITOCHONDRIAL-RELATED"/>
    <property type="match status" value="1"/>
</dbReference>
<dbReference type="Gene3D" id="2.40.110.10">
    <property type="entry name" value="Butyryl-CoA Dehydrogenase, subunit A, domain 2"/>
    <property type="match status" value="1"/>
</dbReference>
<protein>
    <submittedName>
        <fullName evidence="5">Acyl-CoA dehydrogenase</fullName>
    </submittedName>
</protein>
<evidence type="ECO:0000256" key="2">
    <source>
        <dbReference type="ARBA" id="ARBA00049661"/>
    </source>
</evidence>
<dbReference type="InterPro" id="IPR013107">
    <property type="entry name" value="Acyl-CoA_DH_C"/>
</dbReference>
<comment type="similarity">
    <text evidence="2">Belongs to the HpaH/HsaA monooxygenase family.</text>
</comment>
<dbReference type="Pfam" id="PF02771">
    <property type="entry name" value="Acyl-CoA_dh_N"/>
    <property type="match status" value="1"/>
</dbReference>
<dbReference type="GO" id="GO:0005737">
    <property type="term" value="C:cytoplasm"/>
    <property type="evidence" value="ECO:0007669"/>
    <property type="project" value="TreeGrafter"/>
</dbReference>
<feature type="domain" description="Acyl-CoA dehydrogenase C-terminal" evidence="4">
    <location>
        <begin position="243"/>
        <end position="368"/>
    </location>
</feature>
<dbReference type="PANTHER" id="PTHR48083:SF5">
    <property type="entry name" value="NRGC PROTEIN"/>
    <property type="match status" value="1"/>
</dbReference>
<dbReference type="InterPro" id="IPR037069">
    <property type="entry name" value="AcylCoA_DH/ox_N_sf"/>
</dbReference>
<reference evidence="5 6" key="1">
    <citation type="journal article" date="2016" name="J. Microbiol.">
        <title>Dankookia rubra gen. nov., sp. nov., an alphaproteobacterium isolated from sediment of a shallow stream.</title>
        <authorList>
            <person name="Kim W.H."/>
            <person name="Kim D.H."/>
            <person name="Kang K."/>
            <person name="Ahn T.Y."/>
        </authorList>
    </citation>
    <scope>NUCLEOTIDE SEQUENCE [LARGE SCALE GENOMIC DNA]</scope>
    <source>
        <strain evidence="5 6">JCM30602</strain>
    </source>
</reference>
<evidence type="ECO:0000259" key="4">
    <source>
        <dbReference type="Pfam" id="PF08028"/>
    </source>
</evidence>
<dbReference type="Gene3D" id="1.10.540.10">
    <property type="entry name" value="Acyl-CoA dehydrogenase/oxidase, N-terminal domain"/>
    <property type="match status" value="1"/>
</dbReference>
<dbReference type="Pfam" id="PF08028">
    <property type="entry name" value="Acyl-CoA_dh_2"/>
    <property type="match status" value="1"/>
</dbReference>
<dbReference type="InterPro" id="IPR009100">
    <property type="entry name" value="AcylCoA_DH/oxidase_NM_dom_sf"/>
</dbReference>
<evidence type="ECO:0000313" key="6">
    <source>
        <dbReference type="Proteomes" id="UP000295096"/>
    </source>
</evidence>
<proteinExistence type="inferred from homology"/>
<organism evidence="5 6">
    <name type="scientific">Dankookia rubra</name>
    <dbReference type="NCBI Taxonomy" id="1442381"/>
    <lineage>
        <taxon>Bacteria</taxon>
        <taxon>Pseudomonadati</taxon>
        <taxon>Pseudomonadota</taxon>
        <taxon>Alphaproteobacteria</taxon>
        <taxon>Acetobacterales</taxon>
        <taxon>Roseomonadaceae</taxon>
        <taxon>Dankookia</taxon>
    </lineage>
</organism>
<accession>A0A4R5QD93</accession>
<evidence type="ECO:0000256" key="1">
    <source>
        <dbReference type="ARBA" id="ARBA00023002"/>
    </source>
</evidence>
<feature type="domain" description="Acyl-CoA dehydrogenase/oxidase N-terminal" evidence="3">
    <location>
        <begin position="20"/>
        <end position="99"/>
    </location>
</feature>
<dbReference type="AlphaFoldDB" id="A0A4R5QD93"/>
<dbReference type="SUPFAM" id="SSF47203">
    <property type="entry name" value="Acyl-CoA dehydrogenase C-terminal domain-like"/>
    <property type="match status" value="1"/>
</dbReference>
<dbReference type="InterPro" id="IPR036250">
    <property type="entry name" value="AcylCo_DH-like_C"/>
</dbReference>
<evidence type="ECO:0000313" key="5">
    <source>
        <dbReference type="EMBL" id="TDH60327.1"/>
    </source>
</evidence>
<dbReference type="Proteomes" id="UP000295096">
    <property type="component" value="Unassembled WGS sequence"/>
</dbReference>
<dbReference type="RefSeq" id="WP_133290893.1">
    <property type="nucleotide sequence ID" value="NZ_SMSJ01000040.1"/>
</dbReference>
<dbReference type="GO" id="GO:0003995">
    <property type="term" value="F:acyl-CoA dehydrogenase activity"/>
    <property type="evidence" value="ECO:0007669"/>
    <property type="project" value="TreeGrafter"/>
</dbReference>
<dbReference type="Gene3D" id="1.20.140.10">
    <property type="entry name" value="Butyryl-CoA Dehydrogenase, subunit A, domain 3"/>
    <property type="match status" value="1"/>
</dbReference>
<dbReference type="PIRSF" id="PIRSF016578">
    <property type="entry name" value="HsaA"/>
    <property type="match status" value="1"/>
</dbReference>
<dbReference type="GO" id="GO:0033539">
    <property type="term" value="P:fatty acid beta-oxidation using acyl-CoA dehydrogenase"/>
    <property type="evidence" value="ECO:0007669"/>
    <property type="project" value="TreeGrafter"/>
</dbReference>
<evidence type="ECO:0000259" key="3">
    <source>
        <dbReference type="Pfam" id="PF02771"/>
    </source>
</evidence>
<dbReference type="InterPro" id="IPR046373">
    <property type="entry name" value="Acyl-CoA_Oxase/DH_mid-dom_sf"/>
</dbReference>
<dbReference type="InterPro" id="IPR050741">
    <property type="entry name" value="Acyl-CoA_dehydrogenase"/>
</dbReference>
<dbReference type="OrthoDB" id="7316074at2"/>
<name>A0A4R5QD93_9PROT</name>
<dbReference type="SUPFAM" id="SSF56645">
    <property type="entry name" value="Acyl-CoA dehydrogenase NM domain-like"/>
    <property type="match status" value="1"/>
</dbReference>
<keyword evidence="1" id="KW-0560">Oxidoreductase</keyword>
<dbReference type="InterPro" id="IPR013786">
    <property type="entry name" value="AcylCoA_DH/ox_N"/>
</dbReference>
<keyword evidence="6" id="KW-1185">Reference proteome</keyword>
<dbReference type="EMBL" id="SMSJ01000040">
    <property type="protein sequence ID" value="TDH60327.1"/>
    <property type="molecule type" value="Genomic_DNA"/>
</dbReference>